<evidence type="ECO:0000256" key="5">
    <source>
        <dbReference type="SAM" id="MobiDB-lite"/>
    </source>
</evidence>
<dbReference type="SMART" id="SM00702">
    <property type="entry name" value="P4Hc"/>
    <property type="match status" value="1"/>
</dbReference>
<evidence type="ECO:0000256" key="4">
    <source>
        <dbReference type="PROSITE-ProRule" id="PRU00339"/>
    </source>
</evidence>
<evidence type="ECO:0000256" key="2">
    <source>
        <dbReference type="ARBA" id="ARBA00022964"/>
    </source>
</evidence>
<comment type="cofactor">
    <cofactor evidence="1">
        <name>L-ascorbate</name>
        <dbReference type="ChEBI" id="CHEBI:38290"/>
    </cofactor>
</comment>
<keyword evidence="9" id="KW-1185">Reference proteome</keyword>
<dbReference type="SUPFAM" id="SSF48452">
    <property type="entry name" value="TPR-like"/>
    <property type="match status" value="1"/>
</dbReference>
<dbReference type="GO" id="GO:0005506">
    <property type="term" value="F:iron ion binding"/>
    <property type="evidence" value="ECO:0007669"/>
    <property type="project" value="InterPro"/>
</dbReference>
<dbReference type="SMART" id="SM00028">
    <property type="entry name" value="TPR"/>
    <property type="match status" value="2"/>
</dbReference>
<keyword evidence="6" id="KW-0732">Signal</keyword>
<evidence type="ECO:0000313" key="8">
    <source>
        <dbReference type="EMBL" id="CAH0364102.1"/>
    </source>
</evidence>
<dbReference type="InterPro" id="IPR019734">
    <property type="entry name" value="TPR_rpt"/>
</dbReference>
<organism evidence="8 9">
    <name type="scientific">Pelagomonas calceolata</name>
    <dbReference type="NCBI Taxonomy" id="35677"/>
    <lineage>
        <taxon>Eukaryota</taxon>
        <taxon>Sar</taxon>
        <taxon>Stramenopiles</taxon>
        <taxon>Ochrophyta</taxon>
        <taxon>Pelagophyceae</taxon>
        <taxon>Pelagomonadales</taxon>
        <taxon>Pelagomonadaceae</taxon>
        <taxon>Pelagomonas</taxon>
    </lineage>
</organism>
<reference evidence="8" key="1">
    <citation type="submission" date="2021-11" db="EMBL/GenBank/DDBJ databases">
        <authorList>
            <consortium name="Genoscope - CEA"/>
            <person name="William W."/>
        </authorList>
    </citation>
    <scope>NUCLEOTIDE SEQUENCE</scope>
</reference>
<evidence type="ECO:0000313" key="9">
    <source>
        <dbReference type="Proteomes" id="UP000789595"/>
    </source>
</evidence>
<dbReference type="Gene3D" id="2.60.120.620">
    <property type="entry name" value="q2cbj1_9rhob like domain"/>
    <property type="match status" value="1"/>
</dbReference>
<dbReference type="SUPFAM" id="SSF51197">
    <property type="entry name" value="Clavaminate synthase-like"/>
    <property type="match status" value="1"/>
</dbReference>
<dbReference type="GO" id="GO:0016705">
    <property type="term" value="F:oxidoreductase activity, acting on paired donors, with incorporation or reduction of molecular oxygen"/>
    <property type="evidence" value="ECO:0007669"/>
    <property type="project" value="InterPro"/>
</dbReference>
<evidence type="ECO:0000259" key="7">
    <source>
        <dbReference type="SMART" id="SM00702"/>
    </source>
</evidence>
<dbReference type="Pfam" id="PF13432">
    <property type="entry name" value="TPR_16"/>
    <property type="match status" value="1"/>
</dbReference>
<dbReference type="Gene3D" id="1.25.40.10">
    <property type="entry name" value="Tetratricopeptide repeat domain"/>
    <property type="match status" value="1"/>
</dbReference>
<dbReference type="Proteomes" id="UP000789595">
    <property type="component" value="Unassembled WGS sequence"/>
</dbReference>
<sequence length="444" mass="48454">MHLLQRSTARRKAMHILQLVSLALLQHAAALQLPCSPRRIGPLAASPVCELQDDGPELDTNAAATLQRAGLNTPAADALVLRGIDFEDDGDTLEALEAYEGAVELDPNHPDALFRLGALNVQFGLTEDARDLFHRALDADPDHSAAAACLHLLQDVDATELDAQHAASIEAARAEDDAVEEEVDLVPVDVARRTAVKRIPRFLTDAEIDELTATATAVEADVGAVQRPTRGGGWSTVYLNAELGRRLPWLRERVFAAASEADQELWGGILEGKAVNLRCAEYHTVTPPGNLAFERHYDHGSLITIDIMLSDATAFDGGAFATSEPGDYMLQHPFEKGDLLLFLSHKYHCVSPVESGTRNVSACVEINQCVGCIITWPRWLRRAARNLHRHAIEQVLVAELWEGDEREPADGRCDQRYGARAPDAPTVDRRDQPSGQDVFSGLNS</sequence>
<feature type="chain" id="PRO_5035162105" description="Prolyl 4-hydroxylase alpha subunit domain-containing protein" evidence="6">
    <location>
        <begin position="31"/>
        <end position="444"/>
    </location>
</feature>
<accession>A0A8J2WPR9</accession>
<gene>
    <name evidence="8" type="ORF">PECAL_1P04540</name>
</gene>
<feature type="repeat" description="TPR" evidence="4">
    <location>
        <begin position="76"/>
        <end position="109"/>
    </location>
</feature>
<dbReference type="PROSITE" id="PS50005">
    <property type="entry name" value="TPR"/>
    <property type="match status" value="2"/>
</dbReference>
<feature type="signal peptide" evidence="6">
    <location>
        <begin position="1"/>
        <end position="30"/>
    </location>
</feature>
<dbReference type="EMBL" id="CAKKNE010000001">
    <property type="protein sequence ID" value="CAH0364102.1"/>
    <property type="molecule type" value="Genomic_DNA"/>
</dbReference>
<feature type="region of interest" description="Disordered" evidence="5">
    <location>
        <begin position="407"/>
        <end position="444"/>
    </location>
</feature>
<evidence type="ECO:0000256" key="1">
    <source>
        <dbReference type="ARBA" id="ARBA00001961"/>
    </source>
</evidence>
<evidence type="ECO:0000256" key="3">
    <source>
        <dbReference type="ARBA" id="ARBA00023002"/>
    </source>
</evidence>
<name>A0A8J2WPR9_9STRA</name>
<dbReference type="InterPro" id="IPR011990">
    <property type="entry name" value="TPR-like_helical_dom_sf"/>
</dbReference>
<evidence type="ECO:0000256" key="6">
    <source>
        <dbReference type="SAM" id="SignalP"/>
    </source>
</evidence>
<proteinExistence type="predicted"/>
<protein>
    <recommendedName>
        <fullName evidence="7">Prolyl 4-hydroxylase alpha subunit domain-containing protein</fullName>
    </recommendedName>
</protein>
<dbReference type="GO" id="GO:0051213">
    <property type="term" value="F:dioxygenase activity"/>
    <property type="evidence" value="ECO:0007669"/>
    <property type="project" value="UniProtKB-KW"/>
</dbReference>
<keyword evidence="4" id="KW-0802">TPR repeat</keyword>
<comment type="caution">
    <text evidence="8">The sequence shown here is derived from an EMBL/GenBank/DDBJ whole genome shotgun (WGS) entry which is preliminary data.</text>
</comment>
<keyword evidence="2" id="KW-0223">Dioxygenase</keyword>
<dbReference type="AlphaFoldDB" id="A0A8J2WPR9"/>
<feature type="compositionally biased region" description="Basic and acidic residues" evidence="5">
    <location>
        <begin position="407"/>
        <end position="417"/>
    </location>
</feature>
<feature type="repeat" description="TPR" evidence="4">
    <location>
        <begin position="110"/>
        <end position="143"/>
    </location>
</feature>
<dbReference type="OrthoDB" id="193947at2759"/>
<dbReference type="InterPro" id="IPR006620">
    <property type="entry name" value="Pro_4_hyd_alph"/>
</dbReference>
<feature type="compositionally biased region" description="Polar residues" evidence="5">
    <location>
        <begin position="433"/>
        <end position="444"/>
    </location>
</feature>
<keyword evidence="3" id="KW-0560">Oxidoreductase</keyword>
<feature type="domain" description="Prolyl 4-hydroxylase alpha subunit" evidence="7">
    <location>
        <begin position="194"/>
        <end position="367"/>
    </location>
</feature>
<dbReference type="GO" id="GO:0031418">
    <property type="term" value="F:L-ascorbic acid binding"/>
    <property type="evidence" value="ECO:0007669"/>
    <property type="project" value="InterPro"/>
</dbReference>